<evidence type="ECO:0000256" key="1">
    <source>
        <dbReference type="SAM" id="Phobius"/>
    </source>
</evidence>
<organism evidence="2 3">
    <name type="scientific">Sediminibacillus albus</name>
    <dbReference type="NCBI Taxonomy" id="407036"/>
    <lineage>
        <taxon>Bacteria</taxon>
        <taxon>Bacillati</taxon>
        <taxon>Bacillota</taxon>
        <taxon>Bacilli</taxon>
        <taxon>Bacillales</taxon>
        <taxon>Bacillaceae</taxon>
        <taxon>Sediminibacillus</taxon>
    </lineage>
</organism>
<dbReference type="GO" id="GO:0016020">
    <property type="term" value="C:membrane"/>
    <property type="evidence" value="ECO:0007669"/>
    <property type="project" value="InterPro"/>
</dbReference>
<dbReference type="STRING" id="407036.SAMN05216243_3131"/>
<dbReference type="EMBL" id="FNFL01000006">
    <property type="protein sequence ID" value="SDK42890.1"/>
    <property type="molecule type" value="Genomic_DNA"/>
</dbReference>
<keyword evidence="3" id="KW-1185">Reference proteome</keyword>
<dbReference type="PANTHER" id="PTHR35335">
    <property type="entry name" value="UPF0716 PROTEIN FXSA"/>
    <property type="match status" value="1"/>
</dbReference>
<dbReference type="PANTHER" id="PTHR35335:SF1">
    <property type="entry name" value="UPF0716 PROTEIN FXSA"/>
    <property type="match status" value="1"/>
</dbReference>
<reference evidence="2 3" key="1">
    <citation type="submission" date="2016-10" db="EMBL/GenBank/DDBJ databases">
        <authorList>
            <person name="de Groot N.N."/>
        </authorList>
    </citation>
    <scope>NUCLEOTIDE SEQUENCE [LARGE SCALE GENOMIC DNA]</scope>
    <source>
        <strain evidence="2 3">CGMCC 1.6502</strain>
    </source>
</reference>
<keyword evidence="1" id="KW-1133">Transmembrane helix</keyword>
<keyword evidence="1" id="KW-0812">Transmembrane</keyword>
<dbReference type="Proteomes" id="UP000198694">
    <property type="component" value="Unassembled WGS sequence"/>
</dbReference>
<dbReference type="OrthoDB" id="9792788at2"/>
<dbReference type="Pfam" id="PF04186">
    <property type="entry name" value="FxsA"/>
    <property type="match status" value="1"/>
</dbReference>
<dbReference type="InterPro" id="IPR007313">
    <property type="entry name" value="FxsA"/>
</dbReference>
<name>A0A1G9BU87_9BACI</name>
<feature type="transmembrane region" description="Helical" evidence="1">
    <location>
        <begin position="76"/>
        <end position="103"/>
    </location>
</feature>
<protein>
    <submittedName>
        <fullName evidence="2">UPF0716 protein FxsA</fullName>
    </submittedName>
</protein>
<accession>A0A1G9BU87</accession>
<evidence type="ECO:0000313" key="2">
    <source>
        <dbReference type="EMBL" id="SDK42890.1"/>
    </source>
</evidence>
<gene>
    <name evidence="2" type="ORF">SAMN05216243_3131</name>
</gene>
<sequence length="130" mass="14508">MFRWLILLVLIVPALEVGLLVWSGNLIGPWWVILLIISTGVLGAWLAKRQGLETVARAKQAMAYGQPPREEILDGICILLGAAVLLTPGFITDAFGFILLLPFTRKPVKQWMLKILRAMLNKGTITIFRK</sequence>
<dbReference type="AlphaFoldDB" id="A0A1G9BU87"/>
<keyword evidence="1" id="KW-0472">Membrane</keyword>
<dbReference type="NCBIfam" id="NF008528">
    <property type="entry name" value="PRK11463.1-2"/>
    <property type="match status" value="1"/>
</dbReference>
<proteinExistence type="predicted"/>
<feature type="transmembrane region" description="Helical" evidence="1">
    <location>
        <begin position="30"/>
        <end position="47"/>
    </location>
</feature>
<evidence type="ECO:0000313" key="3">
    <source>
        <dbReference type="Proteomes" id="UP000198694"/>
    </source>
</evidence>
<dbReference type="RefSeq" id="WP_093216144.1">
    <property type="nucleotide sequence ID" value="NZ_FNFL01000006.1"/>
</dbReference>